<feature type="transmembrane region" description="Helical" evidence="10">
    <location>
        <begin position="419"/>
        <end position="445"/>
    </location>
</feature>
<dbReference type="EC" id="2.4.1.-" evidence="10"/>
<reference evidence="12" key="2">
    <citation type="submission" date="2025-09" db="UniProtKB">
        <authorList>
            <consortium name="Ensembl"/>
        </authorList>
    </citation>
    <scope>IDENTIFICATION</scope>
</reference>
<organism evidence="12 13">
    <name type="scientific">Eptatretus burgeri</name>
    <name type="common">Inshore hagfish</name>
    <dbReference type="NCBI Taxonomy" id="7764"/>
    <lineage>
        <taxon>Eukaryota</taxon>
        <taxon>Metazoa</taxon>
        <taxon>Chordata</taxon>
        <taxon>Craniata</taxon>
        <taxon>Vertebrata</taxon>
        <taxon>Cyclostomata</taxon>
        <taxon>Myxini</taxon>
        <taxon>Myxiniformes</taxon>
        <taxon>Myxinidae</taxon>
        <taxon>Eptatretinae</taxon>
        <taxon>Eptatretus</taxon>
    </lineage>
</organism>
<keyword evidence="4 10" id="KW-0328">Glycosyltransferase</keyword>
<dbReference type="Proteomes" id="UP000694388">
    <property type="component" value="Unplaced"/>
</dbReference>
<dbReference type="OMA" id="YLAPPFG"/>
<proteinExistence type="inferred from homology"/>
<dbReference type="AlphaFoldDB" id="A0A8C4Q1R1"/>
<keyword evidence="9 10" id="KW-0472">Membrane</keyword>
<dbReference type="InterPro" id="IPR004856">
    <property type="entry name" value="Glyco_trans_ALG6/ALG8"/>
</dbReference>
<keyword evidence="8 10" id="KW-1133">Transmembrane helix</keyword>
<dbReference type="GO" id="GO:0042283">
    <property type="term" value="F:dolichyl pyrophosphate Glc1Man9GlcNAc2 alpha-1,3-glucosyltransferase activity"/>
    <property type="evidence" value="ECO:0007669"/>
    <property type="project" value="TreeGrafter"/>
</dbReference>
<protein>
    <recommendedName>
        <fullName evidence="10">Alpha-1,3-glucosyltransferase</fullName>
        <ecNumber evidence="10">2.4.1.-</ecNumber>
    </recommendedName>
</protein>
<keyword evidence="13" id="KW-1185">Reference proteome</keyword>
<evidence type="ECO:0000256" key="7">
    <source>
        <dbReference type="ARBA" id="ARBA00022824"/>
    </source>
</evidence>
<evidence type="ECO:0000256" key="11">
    <source>
        <dbReference type="SAM" id="MobiDB-lite"/>
    </source>
</evidence>
<comment type="pathway">
    <text evidence="2 10">Protein modification; protein glycosylation.</text>
</comment>
<reference evidence="12" key="1">
    <citation type="submission" date="2025-08" db="UniProtKB">
        <authorList>
            <consortium name="Ensembl"/>
        </authorList>
    </citation>
    <scope>IDENTIFICATION</scope>
</reference>
<feature type="transmembrane region" description="Helical" evidence="10">
    <location>
        <begin position="378"/>
        <end position="399"/>
    </location>
</feature>
<feature type="transmembrane region" description="Helical" evidence="10">
    <location>
        <begin position="346"/>
        <end position="366"/>
    </location>
</feature>
<evidence type="ECO:0000256" key="3">
    <source>
        <dbReference type="ARBA" id="ARBA00008715"/>
    </source>
</evidence>
<feature type="transmembrane region" description="Helical" evidence="10">
    <location>
        <begin position="181"/>
        <end position="204"/>
    </location>
</feature>
<evidence type="ECO:0000256" key="2">
    <source>
        <dbReference type="ARBA" id="ARBA00004922"/>
    </source>
</evidence>
<keyword evidence="5 10" id="KW-0808">Transferase</keyword>
<dbReference type="PANTHER" id="PTHR12413">
    <property type="entry name" value="DOLICHYL GLYCOSYLTRANSFERASE"/>
    <property type="match status" value="1"/>
</dbReference>
<sequence>FRFLVSSMALSRAESLVAVLITLFKFLLIPAYYSTDFDVHRNWLAITHNLPLSQWYQEASSQWTLDYPPLFAWCEWILSYVAWLVDPSFVQLGVISPPTPAGIFFHRLSVIASDVTLFLAASEYAHCMSQQGRALSGALIFSVLLNLKHIFLYVAPAITLHLLCSYCFSDLQFKWRSFLPLRFLTLASIVIAIFAVSFGPFIALGQLPLVLGRLFPFGRGLCHAYWAANAWALYNTVDKVVALLGSRLGLLDSSSHPHAAMTGGLVGEASHLVLPSIAPSVSLFFSILAMLPSLYRMWWVGREGLVCVRATVACALSVFLFGWHVHEKAILLPILPLSILAIQSRTDAHIFLLISLPGHVALLPLIHTLPGKPVTLSLSLLSGGPLLSWPECFYIAGLAPLSFLPHVAHFFTWSRALPFLPLLITSAYCALGIIYGSFFLLIPSINDGENFTSRRQQTKSRPAPGHVKDRDHKHKKYF</sequence>
<evidence type="ECO:0000313" key="12">
    <source>
        <dbReference type="Ensembl" id="ENSEBUP00000008603.1"/>
    </source>
</evidence>
<accession>A0A8C4Q1R1</accession>
<evidence type="ECO:0000256" key="8">
    <source>
        <dbReference type="ARBA" id="ARBA00022989"/>
    </source>
</evidence>
<evidence type="ECO:0000256" key="1">
    <source>
        <dbReference type="ARBA" id="ARBA00004477"/>
    </source>
</evidence>
<dbReference type="UniPathway" id="UPA00378"/>
<feature type="transmembrane region" description="Helical" evidence="10">
    <location>
        <begin position="272"/>
        <end position="294"/>
    </location>
</feature>
<dbReference type="GO" id="GO:0006487">
    <property type="term" value="P:protein N-linked glycosylation"/>
    <property type="evidence" value="ECO:0007669"/>
    <property type="project" value="TreeGrafter"/>
</dbReference>
<evidence type="ECO:0000256" key="4">
    <source>
        <dbReference type="ARBA" id="ARBA00022676"/>
    </source>
</evidence>
<evidence type="ECO:0000256" key="5">
    <source>
        <dbReference type="ARBA" id="ARBA00022679"/>
    </source>
</evidence>
<name>A0A8C4Q1R1_EPTBU</name>
<evidence type="ECO:0000256" key="10">
    <source>
        <dbReference type="RuleBase" id="RU363110"/>
    </source>
</evidence>
<feature type="region of interest" description="Disordered" evidence="11">
    <location>
        <begin position="452"/>
        <end position="478"/>
    </location>
</feature>
<feature type="transmembrane region" description="Helical" evidence="10">
    <location>
        <begin position="12"/>
        <end position="33"/>
    </location>
</feature>
<comment type="similarity">
    <text evidence="3 10">Belongs to the ALG6/ALG8 glucosyltransferase family.</text>
</comment>
<evidence type="ECO:0000313" key="13">
    <source>
        <dbReference type="Proteomes" id="UP000694388"/>
    </source>
</evidence>
<keyword evidence="6 10" id="KW-0812">Transmembrane</keyword>
<comment type="subcellular location">
    <subcellularLocation>
        <location evidence="1 10">Endoplasmic reticulum membrane</location>
        <topology evidence="1 10">Multi-pass membrane protein</topology>
    </subcellularLocation>
</comment>
<evidence type="ECO:0000256" key="6">
    <source>
        <dbReference type="ARBA" id="ARBA00022692"/>
    </source>
</evidence>
<comment type="caution">
    <text evidence="10">Lacks conserved residue(s) required for the propagation of feature annotation.</text>
</comment>
<keyword evidence="7 10" id="KW-0256">Endoplasmic reticulum</keyword>
<dbReference type="GO" id="GO:0005789">
    <property type="term" value="C:endoplasmic reticulum membrane"/>
    <property type="evidence" value="ECO:0007669"/>
    <property type="project" value="UniProtKB-SubCell"/>
</dbReference>
<evidence type="ECO:0000256" key="9">
    <source>
        <dbReference type="ARBA" id="ARBA00023136"/>
    </source>
</evidence>
<dbReference type="GeneTree" id="ENSGT00940000153733"/>
<dbReference type="Ensembl" id="ENSEBUT00000009110.1">
    <property type="protein sequence ID" value="ENSEBUP00000008603.1"/>
    <property type="gene ID" value="ENSEBUG00000005561.1"/>
</dbReference>
<dbReference type="PANTHER" id="PTHR12413:SF2">
    <property type="entry name" value="DOLICHYL PYROPHOSPHATE GLC1MAN9GLCNAC2 ALPHA-1,3-GLUCOSYLTRANSFERASE-RELATED"/>
    <property type="match status" value="1"/>
</dbReference>
<dbReference type="Pfam" id="PF03155">
    <property type="entry name" value="Alg6_Alg8"/>
    <property type="match status" value="1"/>
</dbReference>